<gene>
    <name evidence="2" type="ORF">Tco_0680313</name>
</gene>
<accession>A0ABQ4XK62</accession>
<name>A0ABQ4XK62_9ASTR</name>
<feature type="domain" description="Tf2-1-like SH3-like" evidence="1">
    <location>
        <begin position="42"/>
        <end position="81"/>
    </location>
</feature>
<organism evidence="2 3">
    <name type="scientific">Tanacetum coccineum</name>
    <dbReference type="NCBI Taxonomy" id="301880"/>
    <lineage>
        <taxon>Eukaryota</taxon>
        <taxon>Viridiplantae</taxon>
        <taxon>Streptophyta</taxon>
        <taxon>Embryophyta</taxon>
        <taxon>Tracheophyta</taxon>
        <taxon>Spermatophyta</taxon>
        <taxon>Magnoliopsida</taxon>
        <taxon>eudicotyledons</taxon>
        <taxon>Gunneridae</taxon>
        <taxon>Pentapetalae</taxon>
        <taxon>asterids</taxon>
        <taxon>campanulids</taxon>
        <taxon>Asterales</taxon>
        <taxon>Asteraceae</taxon>
        <taxon>Asteroideae</taxon>
        <taxon>Anthemideae</taxon>
        <taxon>Anthemidinae</taxon>
        <taxon>Tanacetum</taxon>
    </lineage>
</organism>
<reference evidence="2" key="2">
    <citation type="submission" date="2022-01" db="EMBL/GenBank/DDBJ databases">
        <authorList>
            <person name="Yamashiro T."/>
            <person name="Shiraishi A."/>
            <person name="Satake H."/>
            <person name="Nakayama K."/>
        </authorList>
    </citation>
    <scope>NUCLEOTIDE SEQUENCE</scope>
</reference>
<proteinExistence type="predicted"/>
<evidence type="ECO:0000313" key="3">
    <source>
        <dbReference type="Proteomes" id="UP001151760"/>
    </source>
</evidence>
<dbReference type="InterPro" id="IPR056924">
    <property type="entry name" value="SH3_Tf2-1"/>
</dbReference>
<dbReference type="Proteomes" id="UP001151760">
    <property type="component" value="Unassembled WGS sequence"/>
</dbReference>
<keyword evidence="3" id="KW-1185">Reference proteome</keyword>
<dbReference type="Pfam" id="PF24626">
    <property type="entry name" value="SH3_Tf2-1"/>
    <property type="match status" value="1"/>
</dbReference>
<sequence>MLNKYNSYTHKFKLALKNRTKSINKRLILIARESCLKSLGVDSTWEGAFSRFGKLQLPTDGPFRVIKRINDNAYKIDLPEEEIEDVKQDLKANLFHARGYGALD</sequence>
<evidence type="ECO:0000259" key="1">
    <source>
        <dbReference type="Pfam" id="PF24626"/>
    </source>
</evidence>
<protein>
    <recommendedName>
        <fullName evidence="1">Tf2-1-like SH3-like domain-containing protein</fullName>
    </recommendedName>
</protein>
<comment type="caution">
    <text evidence="2">The sequence shown here is derived from an EMBL/GenBank/DDBJ whole genome shotgun (WGS) entry which is preliminary data.</text>
</comment>
<evidence type="ECO:0000313" key="2">
    <source>
        <dbReference type="EMBL" id="GJS65749.1"/>
    </source>
</evidence>
<dbReference type="EMBL" id="BQNB010009600">
    <property type="protein sequence ID" value="GJS65749.1"/>
    <property type="molecule type" value="Genomic_DNA"/>
</dbReference>
<reference evidence="2" key="1">
    <citation type="journal article" date="2022" name="Int. J. Mol. Sci.">
        <title>Draft Genome of Tanacetum Coccineum: Genomic Comparison of Closely Related Tanacetum-Family Plants.</title>
        <authorList>
            <person name="Yamashiro T."/>
            <person name="Shiraishi A."/>
            <person name="Nakayama K."/>
            <person name="Satake H."/>
        </authorList>
    </citation>
    <scope>NUCLEOTIDE SEQUENCE</scope>
</reference>